<sequence>MVGLPSTGVVGVPAGQPLASPSSSLSSGVPLSPPCPVSSSTLAVYSPTSVVLNLPSLPANSSSVLPGPHPSDSFYHLQCFGPVAPFGPEIFIGSPLSGDSPCSPMVGSFVAESPWLGLARLVFAFLQPLFRLDCFVCFV</sequence>
<evidence type="ECO:0000313" key="1">
    <source>
        <dbReference type="EMBL" id="GMH28128.1"/>
    </source>
</evidence>
<keyword evidence="2" id="KW-1185">Reference proteome</keyword>
<name>A0AAD3TDL0_NEPGR</name>
<proteinExistence type="predicted"/>
<dbReference type="AlphaFoldDB" id="A0AAD3TDL0"/>
<accession>A0AAD3TDL0</accession>
<gene>
    <name evidence="1" type="ORF">Nepgr_029971</name>
</gene>
<reference evidence="1" key="1">
    <citation type="submission" date="2023-05" db="EMBL/GenBank/DDBJ databases">
        <title>Nepenthes gracilis genome sequencing.</title>
        <authorList>
            <person name="Fukushima K."/>
        </authorList>
    </citation>
    <scope>NUCLEOTIDE SEQUENCE</scope>
    <source>
        <strain evidence="1">SING2019-196</strain>
    </source>
</reference>
<comment type="caution">
    <text evidence="1">The sequence shown here is derived from an EMBL/GenBank/DDBJ whole genome shotgun (WGS) entry which is preliminary data.</text>
</comment>
<protein>
    <submittedName>
        <fullName evidence="1">Uncharacterized protein</fullName>
    </submittedName>
</protein>
<organism evidence="1 2">
    <name type="scientific">Nepenthes gracilis</name>
    <name type="common">Slender pitcher plant</name>
    <dbReference type="NCBI Taxonomy" id="150966"/>
    <lineage>
        <taxon>Eukaryota</taxon>
        <taxon>Viridiplantae</taxon>
        <taxon>Streptophyta</taxon>
        <taxon>Embryophyta</taxon>
        <taxon>Tracheophyta</taxon>
        <taxon>Spermatophyta</taxon>
        <taxon>Magnoliopsida</taxon>
        <taxon>eudicotyledons</taxon>
        <taxon>Gunneridae</taxon>
        <taxon>Pentapetalae</taxon>
        <taxon>Caryophyllales</taxon>
        <taxon>Nepenthaceae</taxon>
        <taxon>Nepenthes</taxon>
    </lineage>
</organism>
<evidence type="ECO:0000313" key="2">
    <source>
        <dbReference type="Proteomes" id="UP001279734"/>
    </source>
</evidence>
<dbReference type="Proteomes" id="UP001279734">
    <property type="component" value="Unassembled WGS sequence"/>
</dbReference>
<dbReference type="EMBL" id="BSYO01000034">
    <property type="protein sequence ID" value="GMH28128.1"/>
    <property type="molecule type" value="Genomic_DNA"/>
</dbReference>